<keyword evidence="3" id="KW-1185">Reference proteome</keyword>
<proteinExistence type="predicted"/>
<dbReference type="InterPro" id="IPR037883">
    <property type="entry name" value="Knr4/Smi1-like_sf"/>
</dbReference>
<dbReference type="RefSeq" id="WP_108605164.1">
    <property type="nucleotide sequence ID" value="NZ_CP026605.1"/>
</dbReference>
<gene>
    <name evidence="2" type="ORF">C2869_21720</name>
</gene>
<dbReference type="Proteomes" id="UP000244441">
    <property type="component" value="Plasmid unnamed1"/>
</dbReference>
<organism evidence="2 3">
    <name type="scientific">Saccharobesus litoralis</name>
    <dbReference type="NCBI Taxonomy" id="2172099"/>
    <lineage>
        <taxon>Bacteria</taxon>
        <taxon>Pseudomonadati</taxon>
        <taxon>Pseudomonadota</taxon>
        <taxon>Gammaproteobacteria</taxon>
        <taxon>Alteromonadales</taxon>
        <taxon>Alteromonadaceae</taxon>
        <taxon>Saccharobesus</taxon>
    </lineage>
</organism>
<dbReference type="Pfam" id="PF14568">
    <property type="entry name" value="SUKH_6"/>
    <property type="match status" value="1"/>
</dbReference>
<dbReference type="SMART" id="SM00860">
    <property type="entry name" value="SMI1_KNR4"/>
    <property type="match status" value="1"/>
</dbReference>
<sequence>MESYFKDLNLDSFWEDCEYSKKEYVNSPITRKIIELTEKELGYKLPDSYIELMTNQNGGIPVNQCYPTDQRTSWAEDHVAISGIFALGSEKAYSLCGELGSKFMIDEWGYPEIGVYFGDCPSAGHDMICLDYRVCGRFGIPKVVHVDQESDYKITPLADTFEEFISGLVHDSIFDEGETW</sequence>
<evidence type="ECO:0000313" key="2">
    <source>
        <dbReference type="EMBL" id="AWB69126.1"/>
    </source>
</evidence>
<evidence type="ECO:0000259" key="1">
    <source>
        <dbReference type="SMART" id="SM00860"/>
    </source>
</evidence>
<geneLocation type="plasmid" evidence="2">
    <name>unnamed1</name>
</geneLocation>
<evidence type="ECO:0000313" key="3">
    <source>
        <dbReference type="Proteomes" id="UP000244441"/>
    </source>
</evidence>
<dbReference type="KEGG" id="cate:C2869_21720"/>
<protein>
    <submittedName>
        <fullName evidence="2">SMI1/KNR4 family protein</fullName>
    </submittedName>
</protein>
<accession>A0A2S0VY23</accession>
<dbReference type="Gene3D" id="3.40.1580.10">
    <property type="entry name" value="SMI1/KNR4-like"/>
    <property type="match status" value="1"/>
</dbReference>
<dbReference type="OrthoDB" id="4827574at2"/>
<name>A0A2S0VY23_9ALTE</name>
<dbReference type="AlphaFoldDB" id="A0A2S0VY23"/>
<feature type="domain" description="Knr4/Smi1-like" evidence="1">
    <location>
        <begin position="28"/>
        <end position="167"/>
    </location>
</feature>
<reference evidence="2 3" key="1">
    <citation type="submission" date="2018-01" db="EMBL/GenBank/DDBJ databases">
        <title>Genome sequence of a Cantenovulum-like bacteria.</title>
        <authorList>
            <person name="Tan W.R."/>
            <person name="Lau N.-S."/>
            <person name="Go F."/>
            <person name="Amirul A.-A.A."/>
        </authorList>
    </citation>
    <scope>NUCLEOTIDE SEQUENCE [LARGE SCALE GENOMIC DNA]</scope>
    <source>
        <strain evidence="2 3">CCB-QB4</strain>
        <plasmid evidence="3">Plasmid unnamed1</plasmid>
    </source>
</reference>
<dbReference type="InterPro" id="IPR018958">
    <property type="entry name" value="Knr4/Smi1-like_dom"/>
</dbReference>
<dbReference type="EMBL" id="CP026605">
    <property type="protein sequence ID" value="AWB69126.1"/>
    <property type="molecule type" value="Genomic_DNA"/>
</dbReference>
<keyword evidence="2" id="KW-0614">Plasmid</keyword>
<dbReference type="SUPFAM" id="SSF160631">
    <property type="entry name" value="SMI1/KNR4-like"/>
    <property type="match status" value="1"/>
</dbReference>